<accession>A0AAX4PAQ9</accession>
<dbReference type="PROSITE" id="PS50072">
    <property type="entry name" value="CSA_PPIASE_2"/>
    <property type="match status" value="1"/>
</dbReference>
<dbReference type="GO" id="GO:0016018">
    <property type="term" value="F:cyclosporin A binding"/>
    <property type="evidence" value="ECO:0007669"/>
    <property type="project" value="TreeGrafter"/>
</dbReference>
<keyword evidence="2 4" id="KW-0413">Isomerase</keyword>
<dbReference type="InterPro" id="IPR029000">
    <property type="entry name" value="Cyclophilin-like_dom_sf"/>
</dbReference>
<feature type="chain" id="PRO_5043091374" description="Peptidyl-prolyl cis-trans isomerase" evidence="2">
    <location>
        <begin position="35"/>
        <end position="276"/>
    </location>
</feature>
<protein>
    <recommendedName>
        <fullName evidence="2">Peptidyl-prolyl cis-trans isomerase</fullName>
        <shortName evidence="2">PPIase</shortName>
        <ecNumber evidence="2">5.2.1.8</ecNumber>
    </recommendedName>
</protein>
<feature type="signal peptide" evidence="2">
    <location>
        <begin position="1"/>
        <end position="34"/>
    </location>
</feature>
<name>A0AAX4PAQ9_9CHLO</name>
<evidence type="ECO:0000256" key="2">
    <source>
        <dbReference type="RuleBase" id="RU363019"/>
    </source>
</evidence>
<dbReference type="PRINTS" id="PR00153">
    <property type="entry name" value="CSAPPISMRASE"/>
</dbReference>
<comment type="similarity">
    <text evidence="1 2">Belongs to the cyclophilin-type PPIase family.</text>
</comment>
<organism evidence="4 5">
    <name type="scientific">Chloropicon roscoffensis</name>
    <dbReference type="NCBI Taxonomy" id="1461544"/>
    <lineage>
        <taxon>Eukaryota</taxon>
        <taxon>Viridiplantae</taxon>
        <taxon>Chlorophyta</taxon>
        <taxon>Chloropicophyceae</taxon>
        <taxon>Chloropicales</taxon>
        <taxon>Chloropicaceae</taxon>
        <taxon>Chloropicon</taxon>
    </lineage>
</organism>
<feature type="domain" description="PPIase cyclophilin-type" evidence="3">
    <location>
        <begin position="101"/>
        <end position="268"/>
    </location>
</feature>
<dbReference type="PANTHER" id="PTHR11071">
    <property type="entry name" value="PEPTIDYL-PROLYL CIS-TRANS ISOMERASE"/>
    <property type="match status" value="1"/>
</dbReference>
<comment type="catalytic activity">
    <reaction evidence="2">
        <text>[protein]-peptidylproline (omega=180) = [protein]-peptidylproline (omega=0)</text>
        <dbReference type="Rhea" id="RHEA:16237"/>
        <dbReference type="Rhea" id="RHEA-COMP:10747"/>
        <dbReference type="Rhea" id="RHEA-COMP:10748"/>
        <dbReference type="ChEBI" id="CHEBI:83833"/>
        <dbReference type="ChEBI" id="CHEBI:83834"/>
        <dbReference type="EC" id="5.2.1.8"/>
    </reaction>
</comment>
<evidence type="ECO:0000313" key="4">
    <source>
        <dbReference type="EMBL" id="WZN63213.1"/>
    </source>
</evidence>
<proteinExistence type="inferred from homology"/>
<dbReference type="Proteomes" id="UP001472866">
    <property type="component" value="Chromosome 07"/>
</dbReference>
<keyword evidence="2" id="KW-0732">Signal</keyword>
<sequence length="276" mass="29236">MGIRGRQGPQWATSRSGAWRLWILVGGLFLLAVGLETRPGSTTTTAGAEPAESRRLFSGGQIEEVRLSPARASSSSTSAASAAPAKKTADELRVEGLPHTYFDIEIAGVPKGRIVFALYSDVSPLAAENFRALCTGEKGVVPQGREGAGQTYWFKGRSFYRIIDAFIDQTGANTESIYGGKFDDDAGGLKLKHTRAGLLSMANYGPNTNTSHFSILMAAAPHLDGHYAIFGEVVRGMDIAREINSYAKGKKDNTAGVEVKAVIVDAGACSDATCVS</sequence>
<dbReference type="Gene3D" id="2.40.100.10">
    <property type="entry name" value="Cyclophilin-like"/>
    <property type="match status" value="1"/>
</dbReference>
<comment type="function">
    <text evidence="2">PPIases accelerate the folding of proteins. It catalyzes the cis-trans isomerization of proline imidic peptide bonds in oligopeptides.</text>
</comment>
<reference evidence="4 5" key="1">
    <citation type="submission" date="2024-03" db="EMBL/GenBank/DDBJ databases">
        <title>Complete genome sequence of the green alga Chloropicon roscoffensis RCC1871.</title>
        <authorList>
            <person name="Lemieux C."/>
            <person name="Pombert J.-F."/>
            <person name="Otis C."/>
            <person name="Turmel M."/>
        </authorList>
    </citation>
    <scope>NUCLEOTIDE SEQUENCE [LARGE SCALE GENOMIC DNA]</scope>
    <source>
        <strain evidence="4 5">RCC1871</strain>
    </source>
</reference>
<dbReference type="GO" id="GO:0005737">
    <property type="term" value="C:cytoplasm"/>
    <property type="evidence" value="ECO:0007669"/>
    <property type="project" value="TreeGrafter"/>
</dbReference>
<evidence type="ECO:0000313" key="5">
    <source>
        <dbReference type="Proteomes" id="UP001472866"/>
    </source>
</evidence>
<dbReference type="SUPFAM" id="SSF50891">
    <property type="entry name" value="Cyclophilin-like"/>
    <property type="match status" value="1"/>
</dbReference>
<dbReference type="InterPro" id="IPR002130">
    <property type="entry name" value="Cyclophilin-type_PPIase_dom"/>
</dbReference>
<dbReference type="EMBL" id="CP151507">
    <property type="protein sequence ID" value="WZN63213.1"/>
    <property type="molecule type" value="Genomic_DNA"/>
</dbReference>
<gene>
    <name evidence="4" type="ORF">HKI87_07g47580</name>
</gene>
<keyword evidence="5" id="KW-1185">Reference proteome</keyword>
<evidence type="ECO:0000256" key="1">
    <source>
        <dbReference type="ARBA" id="ARBA00007365"/>
    </source>
</evidence>
<evidence type="ECO:0000259" key="3">
    <source>
        <dbReference type="PROSITE" id="PS50072"/>
    </source>
</evidence>
<dbReference type="AlphaFoldDB" id="A0AAX4PAQ9"/>
<dbReference type="EC" id="5.2.1.8" evidence="2"/>
<dbReference type="GO" id="GO:0006457">
    <property type="term" value="P:protein folding"/>
    <property type="evidence" value="ECO:0007669"/>
    <property type="project" value="TreeGrafter"/>
</dbReference>
<dbReference type="GO" id="GO:0003755">
    <property type="term" value="F:peptidyl-prolyl cis-trans isomerase activity"/>
    <property type="evidence" value="ECO:0007669"/>
    <property type="project" value="UniProtKB-UniRule"/>
</dbReference>
<keyword evidence="2" id="KW-0697">Rotamase</keyword>
<dbReference type="PANTHER" id="PTHR11071:SF561">
    <property type="entry name" value="PEPTIDYL-PROLYL CIS-TRANS ISOMERASE D-RELATED"/>
    <property type="match status" value="1"/>
</dbReference>
<dbReference type="Pfam" id="PF00160">
    <property type="entry name" value="Pro_isomerase"/>
    <property type="match status" value="1"/>
</dbReference>